<proteinExistence type="predicted"/>
<dbReference type="PIRSF" id="PIRSF028451">
    <property type="entry name" value="UCP028451"/>
    <property type="match status" value="1"/>
</dbReference>
<protein>
    <submittedName>
        <fullName evidence="1">DUF2461 domain-containing protein</fullName>
    </submittedName>
</protein>
<dbReference type="EMBL" id="JBHSTI010000008">
    <property type="protein sequence ID" value="MFC6237949.1"/>
    <property type="molecule type" value="Genomic_DNA"/>
</dbReference>
<accession>A0ABW1T106</accession>
<dbReference type="Pfam" id="PF09365">
    <property type="entry name" value="DUF2461"/>
    <property type="match status" value="1"/>
</dbReference>
<keyword evidence="2" id="KW-1185">Reference proteome</keyword>
<reference evidence="2" key="1">
    <citation type="journal article" date="2019" name="Int. J. Syst. Evol. Microbiol.">
        <title>The Global Catalogue of Microorganisms (GCM) 10K type strain sequencing project: providing services to taxonomists for standard genome sequencing and annotation.</title>
        <authorList>
            <consortium name="The Broad Institute Genomics Platform"/>
            <consortium name="The Broad Institute Genome Sequencing Center for Infectious Disease"/>
            <person name="Wu L."/>
            <person name="Ma J."/>
        </authorList>
    </citation>
    <scope>NUCLEOTIDE SEQUENCE [LARGE SCALE GENOMIC DNA]</scope>
    <source>
        <strain evidence="2">CGMCC 4.7317</strain>
    </source>
</reference>
<evidence type="ECO:0000313" key="2">
    <source>
        <dbReference type="Proteomes" id="UP001596138"/>
    </source>
</evidence>
<name>A0ABW1T106_9ACTN</name>
<dbReference type="InterPro" id="IPR015996">
    <property type="entry name" value="UCP028451"/>
</dbReference>
<dbReference type="NCBIfam" id="TIGR02453">
    <property type="entry name" value="TIGR02453 family protein"/>
    <property type="match status" value="1"/>
</dbReference>
<dbReference type="PANTHER" id="PTHR36452">
    <property type="entry name" value="CHROMOSOME 12, WHOLE GENOME SHOTGUN SEQUENCE"/>
    <property type="match status" value="1"/>
</dbReference>
<organism evidence="1 2">
    <name type="scientific">Longivirga aurantiaca</name>
    <dbReference type="NCBI Taxonomy" id="1837743"/>
    <lineage>
        <taxon>Bacteria</taxon>
        <taxon>Bacillati</taxon>
        <taxon>Actinomycetota</taxon>
        <taxon>Actinomycetes</taxon>
        <taxon>Sporichthyales</taxon>
        <taxon>Sporichthyaceae</taxon>
        <taxon>Longivirga</taxon>
    </lineage>
</organism>
<dbReference type="Proteomes" id="UP001596138">
    <property type="component" value="Unassembled WGS sequence"/>
</dbReference>
<dbReference type="RefSeq" id="WP_386765713.1">
    <property type="nucleotide sequence ID" value="NZ_JBHSTI010000008.1"/>
</dbReference>
<dbReference type="InterPro" id="IPR012808">
    <property type="entry name" value="CHP02453"/>
</dbReference>
<gene>
    <name evidence="1" type="ORF">ACFQGU_08670</name>
</gene>
<evidence type="ECO:0000313" key="1">
    <source>
        <dbReference type="EMBL" id="MFC6237949.1"/>
    </source>
</evidence>
<comment type="caution">
    <text evidence="1">The sequence shown here is derived from an EMBL/GenBank/DDBJ whole genome shotgun (WGS) entry which is preliminary data.</text>
</comment>
<sequence length="221" mass="24641">MTNRFTGIPAEAFEFYEGLSADNTKTWWTAHKHEYDAFVKEPLAALLAELEDEFGTASLFRPYRDVRFSKDKTPFKDHQGGFVGAEDGMGWYVQVSRNGLFVAGGWYSGEGKQLQRWRDAVDSPNVASLQQALAAAKRGGLELGGDVMKTRPRGVPEDHPHLDLLRHRSVTVEKQLGIPAWAGTRTALTKVRGLWRAMTPLVEWLVDHVGPVDDGIPPEPQ</sequence>
<dbReference type="PANTHER" id="PTHR36452:SF1">
    <property type="entry name" value="DUF2461 DOMAIN-CONTAINING PROTEIN"/>
    <property type="match status" value="1"/>
</dbReference>